<protein>
    <submittedName>
        <fullName evidence="1">Uncharacterized protein</fullName>
    </submittedName>
</protein>
<proteinExistence type="predicted"/>
<evidence type="ECO:0000313" key="2">
    <source>
        <dbReference type="Proteomes" id="UP000824120"/>
    </source>
</evidence>
<gene>
    <name evidence="1" type="ORF">H5410_014971</name>
</gene>
<dbReference type="AlphaFoldDB" id="A0A9J5ZSS0"/>
<name>A0A9J5ZSS0_SOLCO</name>
<accession>A0A9J5ZSS0</accession>
<dbReference type="Proteomes" id="UP000824120">
    <property type="component" value="Chromosome 3"/>
</dbReference>
<dbReference type="EMBL" id="JACXVP010000003">
    <property type="protein sequence ID" value="KAG5615147.1"/>
    <property type="molecule type" value="Genomic_DNA"/>
</dbReference>
<evidence type="ECO:0000313" key="1">
    <source>
        <dbReference type="EMBL" id="KAG5615147.1"/>
    </source>
</evidence>
<reference evidence="1 2" key="1">
    <citation type="submission" date="2020-09" db="EMBL/GenBank/DDBJ databases">
        <title>De no assembly of potato wild relative species, Solanum commersonii.</title>
        <authorList>
            <person name="Cho K."/>
        </authorList>
    </citation>
    <scope>NUCLEOTIDE SEQUENCE [LARGE SCALE GENOMIC DNA]</scope>
    <source>
        <strain evidence="1">LZ3.2</strain>
        <tissue evidence="1">Leaf</tissue>
    </source>
</reference>
<organism evidence="1 2">
    <name type="scientific">Solanum commersonii</name>
    <name type="common">Commerson's wild potato</name>
    <name type="synonym">Commerson's nightshade</name>
    <dbReference type="NCBI Taxonomy" id="4109"/>
    <lineage>
        <taxon>Eukaryota</taxon>
        <taxon>Viridiplantae</taxon>
        <taxon>Streptophyta</taxon>
        <taxon>Embryophyta</taxon>
        <taxon>Tracheophyta</taxon>
        <taxon>Spermatophyta</taxon>
        <taxon>Magnoliopsida</taxon>
        <taxon>eudicotyledons</taxon>
        <taxon>Gunneridae</taxon>
        <taxon>Pentapetalae</taxon>
        <taxon>asterids</taxon>
        <taxon>lamiids</taxon>
        <taxon>Solanales</taxon>
        <taxon>Solanaceae</taxon>
        <taxon>Solanoideae</taxon>
        <taxon>Solaneae</taxon>
        <taxon>Solanum</taxon>
    </lineage>
</organism>
<sequence>MDDWNKLWLGEEYPCNYCNGHHLDIECPIFQLCGYQYIHWNGYPKSYSFSPNHYYDSSVICDVGMGNEVENAKQEAHNVNSLMECTNLLDKFNSKITKQTFEYVEQQSKILKLLDKLDAIQLEITVQAKLEEIEAQQGESYGEIEIVSKFWLQKQTQLLKFQESISDGLIYMPTQLIEGRVQTRNRSIWLNYSWLGDSLEHND</sequence>
<comment type="caution">
    <text evidence="1">The sequence shown here is derived from an EMBL/GenBank/DDBJ whole genome shotgun (WGS) entry which is preliminary data.</text>
</comment>
<keyword evidence="2" id="KW-1185">Reference proteome</keyword>